<dbReference type="Proteomes" id="UP000019024">
    <property type="component" value="Chromosome"/>
</dbReference>
<organism evidence="1 3">
    <name type="scientific">Halostagnicola larsenii XH-48</name>
    <dbReference type="NCBI Taxonomy" id="797299"/>
    <lineage>
        <taxon>Archaea</taxon>
        <taxon>Methanobacteriati</taxon>
        <taxon>Methanobacteriota</taxon>
        <taxon>Stenosarchaea group</taxon>
        <taxon>Halobacteria</taxon>
        <taxon>Halobacteriales</taxon>
        <taxon>Natrialbaceae</taxon>
        <taxon>Halostagnicola</taxon>
    </lineage>
</organism>
<keyword evidence="3" id="KW-1185">Reference proteome</keyword>
<dbReference type="STRING" id="797299.HALLA_11675"/>
<dbReference type="KEGG" id="hlr:HALLA_11675"/>
<evidence type="ECO:0000313" key="1">
    <source>
        <dbReference type="EMBL" id="AHF99422.1"/>
    </source>
</evidence>
<dbReference type="AlphaFoldDB" id="W0JR28"/>
<name>W0JR28_9EURY</name>
<dbReference type="KEGG" id="hlr:HALLA_11965"/>
<dbReference type="EMBL" id="CP007055">
    <property type="protein sequence ID" value="AHF99433.1"/>
    <property type="molecule type" value="Genomic_DNA"/>
</dbReference>
<protein>
    <submittedName>
        <fullName evidence="1">Uncharacterized protein</fullName>
    </submittedName>
</protein>
<gene>
    <name evidence="1" type="ORF">HALLA_11675</name>
    <name evidence="2" type="ORF">HALLA_11965</name>
</gene>
<sequence>MQESICSKRGGENAASEVIQAIPEIEHVGDDVDVHIDARALAAIEADDLLQIADSLSIIESGTDLEIKSAMVVYGESQTRGRYYLREGQHEYLLGQDAVYLFAVCEPNPSRSIIAMKMVPAAEVDELVSSWIEAGDRPDYAQIAWSRIFDPEEIERGGRR</sequence>
<reference evidence="1 3" key="1">
    <citation type="submission" date="2014-01" db="EMBL/GenBank/DDBJ databases">
        <authorList>
            <consortium name="DOE Joint Genome Institute"/>
            <person name="Anderson I."/>
            <person name="Huntemann M."/>
            <person name="Han J."/>
            <person name="Chen A."/>
            <person name="Kyrpides N."/>
            <person name="Mavromatis K."/>
            <person name="Markowitz V."/>
            <person name="Palaniappan K."/>
            <person name="Ivanova N."/>
            <person name="Schaumberg A."/>
            <person name="Pati A."/>
            <person name="Liolios K."/>
            <person name="Nordberg H.P."/>
            <person name="Cantor M.N."/>
            <person name="Hua S.X."/>
            <person name="Woyke T."/>
        </authorList>
    </citation>
    <scope>NUCLEOTIDE SEQUENCE [LARGE SCALE GENOMIC DNA]</scope>
    <source>
        <strain evidence="1 3">XH-48</strain>
    </source>
</reference>
<accession>W0JR28</accession>
<dbReference type="EMBL" id="CP007055">
    <property type="protein sequence ID" value="AHF99422.1"/>
    <property type="molecule type" value="Genomic_DNA"/>
</dbReference>
<dbReference type="InterPro" id="IPR058715">
    <property type="entry name" value="PDDEXK_nuclease-rel"/>
</dbReference>
<evidence type="ECO:0000313" key="3">
    <source>
        <dbReference type="Proteomes" id="UP000019024"/>
    </source>
</evidence>
<proteinExistence type="predicted"/>
<dbReference type="HOGENOM" id="CLU_133608_0_0_2"/>
<evidence type="ECO:0000313" key="2">
    <source>
        <dbReference type="EMBL" id="AHF99433.1"/>
    </source>
</evidence>
<dbReference type="eggNOG" id="arCOG06787">
    <property type="taxonomic scope" value="Archaea"/>
</dbReference>
<dbReference type="Pfam" id="PF25941">
    <property type="entry name" value="PDDEXK_16"/>
    <property type="match status" value="1"/>
</dbReference>